<protein>
    <submittedName>
        <fullName evidence="1">Uncharacterized protein</fullName>
    </submittedName>
</protein>
<dbReference type="Proteomes" id="UP000821845">
    <property type="component" value="Chromosome 1"/>
</dbReference>
<proteinExistence type="predicted"/>
<keyword evidence="2" id="KW-1185">Reference proteome</keyword>
<accession>A0ACB7TJC9</accession>
<dbReference type="EMBL" id="CM023481">
    <property type="protein sequence ID" value="KAH6946233.1"/>
    <property type="molecule type" value="Genomic_DNA"/>
</dbReference>
<sequence length="188" mass="21688">MCPTRTDRQHQRCQCDVDASREMPLLRRRKIREDIHSSVVPGQRATEAQRPRRAWLPPMCPTRTDRQHQRSQCDVDASREMPLSRRHSCDESTVQTSPSLPLQCPAMLFPAVYEPTRPAAAARYKMKQSKRQRVSGNFDITERPNKLGLKIEHYHHDPGTLRRSQRPSETAQFGAVHQQSFDLYGLGC</sequence>
<organism evidence="1 2">
    <name type="scientific">Hyalomma asiaticum</name>
    <name type="common">Tick</name>
    <dbReference type="NCBI Taxonomy" id="266040"/>
    <lineage>
        <taxon>Eukaryota</taxon>
        <taxon>Metazoa</taxon>
        <taxon>Ecdysozoa</taxon>
        <taxon>Arthropoda</taxon>
        <taxon>Chelicerata</taxon>
        <taxon>Arachnida</taxon>
        <taxon>Acari</taxon>
        <taxon>Parasitiformes</taxon>
        <taxon>Ixodida</taxon>
        <taxon>Ixodoidea</taxon>
        <taxon>Ixodidae</taxon>
        <taxon>Hyalomminae</taxon>
        <taxon>Hyalomma</taxon>
    </lineage>
</organism>
<gene>
    <name evidence="1" type="ORF">HPB50_012329</name>
</gene>
<evidence type="ECO:0000313" key="2">
    <source>
        <dbReference type="Proteomes" id="UP000821845"/>
    </source>
</evidence>
<reference evidence="1" key="1">
    <citation type="submission" date="2020-05" db="EMBL/GenBank/DDBJ databases">
        <title>Large-scale comparative analyses of tick genomes elucidate their genetic diversity and vector capacities.</title>
        <authorList>
            <person name="Jia N."/>
            <person name="Wang J."/>
            <person name="Shi W."/>
            <person name="Du L."/>
            <person name="Sun Y."/>
            <person name="Zhan W."/>
            <person name="Jiang J."/>
            <person name="Wang Q."/>
            <person name="Zhang B."/>
            <person name="Ji P."/>
            <person name="Sakyi L.B."/>
            <person name="Cui X."/>
            <person name="Yuan T."/>
            <person name="Jiang B."/>
            <person name="Yang W."/>
            <person name="Lam T.T.-Y."/>
            <person name="Chang Q."/>
            <person name="Ding S."/>
            <person name="Wang X."/>
            <person name="Zhu J."/>
            <person name="Ruan X."/>
            <person name="Zhao L."/>
            <person name="Wei J."/>
            <person name="Que T."/>
            <person name="Du C."/>
            <person name="Cheng J."/>
            <person name="Dai P."/>
            <person name="Han X."/>
            <person name="Huang E."/>
            <person name="Gao Y."/>
            <person name="Liu J."/>
            <person name="Shao H."/>
            <person name="Ye R."/>
            <person name="Li L."/>
            <person name="Wei W."/>
            <person name="Wang X."/>
            <person name="Wang C."/>
            <person name="Yang T."/>
            <person name="Huo Q."/>
            <person name="Li W."/>
            <person name="Guo W."/>
            <person name="Chen H."/>
            <person name="Zhou L."/>
            <person name="Ni X."/>
            <person name="Tian J."/>
            <person name="Zhou Y."/>
            <person name="Sheng Y."/>
            <person name="Liu T."/>
            <person name="Pan Y."/>
            <person name="Xia L."/>
            <person name="Li J."/>
            <person name="Zhao F."/>
            <person name="Cao W."/>
        </authorList>
    </citation>
    <scope>NUCLEOTIDE SEQUENCE</scope>
    <source>
        <strain evidence="1">Hyas-2018</strain>
    </source>
</reference>
<name>A0ACB7TJC9_HYAAI</name>
<evidence type="ECO:0000313" key="1">
    <source>
        <dbReference type="EMBL" id="KAH6946233.1"/>
    </source>
</evidence>
<comment type="caution">
    <text evidence="1">The sequence shown here is derived from an EMBL/GenBank/DDBJ whole genome shotgun (WGS) entry which is preliminary data.</text>
</comment>